<dbReference type="Gene3D" id="1.20.1250.20">
    <property type="entry name" value="MFS general substrate transporter like domains"/>
    <property type="match status" value="1"/>
</dbReference>
<dbReference type="InterPro" id="IPR050814">
    <property type="entry name" value="Myo-inositol_Transporter"/>
</dbReference>
<proteinExistence type="inferred from homology"/>
<evidence type="ECO:0000313" key="10">
    <source>
        <dbReference type="EMBL" id="MCQ8277137.1"/>
    </source>
</evidence>
<dbReference type="InterPro" id="IPR036259">
    <property type="entry name" value="MFS_trans_sf"/>
</dbReference>
<feature type="transmembrane region" description="Helical" evidence="8">
    <location>
        <begin position="327"/>
        <end position="349"/>
    </location>
</feature>
<feature type="domain" description="Major facilitator superfamily (MFS) profile" evidence="9">
    <location>
        <begin position="27"/>
        <end position="448"/>
    </location>
</feature>
<protein>
    <submittedName>
        <fullName evidence="10">Sugar porter family MFS transporter</fullName>
    </submittedName>
</protein>
<dbReference type="InterPro" id="IPR020846">
    <property type="entry name" value="MFS_dom"/>
</dbReference>
<comment type="caution">
    <text evidence="10">The sequence shown here is derived from an EMBL/GenBank/DDBJ whole genome shotgun (WGS) entry which is preliminary data.</text>
</comment>
<dbReference type="PROSITE" id="PS50850">
    <property type="entry name" value="MFS"/>
    <property type="match status" value="1"/>
</dbReference>
<comment type="similarity">
    <text evidence="2 7">Belongs to the major facilitator superfamily. Sugar transporter (TC 2.A.1.1) family.</text>
</comment>
<gene>
    <name evidence="10" type="ORF">NFI95_01560</name>
</gene>
<feature type="transmembrane region" description="Helical" evidence="8">
    <location>
        <begin position="118"/>
        <end position="139"/>
    </location>
</feature>
<feature type="transmembrane region" description="Helical" evidence="8">
    <location>
        <begin position="179"/>
        <end position="201"/>
    </location>
</feature>
<evidence type="ECO:0000256" key="7">
    <source>
        <dbReference type="RuleBase" id="RU003346"/>
    </source>
</evidence>
<feature type="transmembrane region" description="Helical" evidence="8">
    <location>
        <begin position="93"/>
        <end position="112"/>
    </location>
</feature>
<keyword evidence="5 8" id="KW-1133">Transmembrane helix</keyword>
<feature type="transmembrane region" description="Helical" evidence="8">
    <location>
        <begin position="394"/>
        <end position="414"/>
    </location>
</feature>
<evidence type="ECO:0000256" key="1">
    <source>
        <dbReference type="ARBA" id="ARBA00004141"/>
    </source>
</evidence>
<keyword evidence="3 7" id="KW-0813">Transport</keyword>
<dbReference type="Proteomes" id="UP001524587">
    <property type="component" value="Unassembled WGS sequence"/>
</dbReference>
<evidence type="ECO:0000259" key="9">
    <source>
        <dbReference type="PROSITE" id="PS50850"/>
    </source>
</evidence>
<keyword evidence="11" id="KW-1185">Reference proteome</keyword>
<reference evidence="10 11" key="1">
    <citation type="submission" date="2022-06" db="EMBL/GenBank/DDBJ databases">
        <title>Endosaccharibacter gen. nov., sp. nov., endophytic bacteria isolated from sugarcane.</title>
        <authorList>
            <person name="Pitiwittayakul N."/>
            <person name="Yukphan P."/>
            <person name="Charoenyingcharoen P."/>
            <person name="Tanasupawat S."/>
        </authorList>
    </citation>
    <scope>NUCLEOTIDE SEQUENCE [LARGE SCALE GENOMIC DNA]</scope>
    <source>
        <strain evidence="10 11">KSS8</strain>
    </source>
</reference>
<dbReference type="InterPro" id="IPR003663">
    <property type="entry name" value="Sugar/inositol_transpt"/>
</dbReference>
<feature type="transmembrane region" description="Helical" evidence="8">
    <location>
        <begin position="260"/>
        <end position="283"/>
    </location>
</feature>
<keyword evidence="6 8" id="KW-0472">Membrane</keyword>
<sequence>MIALEARATDARETSGSDRIGGFVMLCAAIGALGGLLFGYDTGIISAALLSITRSYALSTGGQELVVAALNLGAVAGAALSGPISDRIGRRRTIMIGAVLFALGAAGSGMTPSLSGLLAARLLLGVSVGAATQIIPVYVAELAPSRHRGVLVVLFQLAVVGGILLAFLVGYGVSGLHAAWRIMFLIGVIPAVLLGVGMIALPESPRWLYLRGRGDEALAALERVRPDRASARHEMARIRAAALQQEGGWSELKSPWCRPALIAGLGIAALSQLTGPNVVIYYAPIILSQAGLGHGGALLATVGVGVASALGTAAGMAMVDRTGRRRLLLLMLPAAAACLVASGLCLLGGDPSGWRLWLMLAGLMGYIVFNCGSLSVTVWLIASEVFPMAVRGTGMGLASVTVWLCDLLVSLTTLHIVEGIGTAGTFCLFGAVNLLAWGFVRRFVPETGNCSLEEIEQALRNGSFAQGRGMAVAESDAG</sequence>
<feature type="transmembrane region" description="Helical" evidence="8">
    <location>
        <begin position="20"/>
        <end position="40"/>
    </location>
</feature>
<evidence type="ECO:0000256" key="8">
    <source>
        <dbReference type="SAM" id="Phobius"/>
    </source>
</evidence>
<feature type="transmembrane region" description="Helical" evidence="8">
    <location>
        <begin position="151"/>
        <end position="173"/>
    </location>
</feature>
<evidence type="ECO:0000256" key="6">
    <source>
        <dbReference type="ARBA" id="ARBA00023136"/>
    </source>
</evidence>
<feature type="transmembrane region" description="Helical" evidence="8">
    <location>
        <begin position="60"/>
        <end position="81"/>
    </location>
</feature>
<dbReference type="PANTHER" id="PTHR48020">
    <property type="entry name" value="PROTON MYO-INOSITOL COTRANSPORTER"/>
    <property type="match status" value="1"/>
</dbReference>
<dbReference type="NCBIfam" id="TIGR00879">
    <property type="entry name" value="SP"/>
    <property type="match status" value="1"/>
</dbReference>
<feature type="transmembrane region" description="Helical" evidence="8">
    <location>
        <begin position="295"/>
        <end position="315"/>
    </location>
</feature>
<accession>A0ABT1W2Q3</accession>
<comment type="subcellular location">
    <subcellularLocation>
        <location evidence="1">Membrane</location>
        <topology evidence="1">Multi-pass membrane protein</topology>
    </subcellularLocation>
</comment>
<dbReference type="RefSeq" id="WP_422862578.1">
    <property type="nucleotide sequence ID" value="NZ_JAMSKV010000001.1"/>
</dbReference>
<dbReference type="PRINTS" id="PR00171">
    <property type="entry name" value="SUGRTRNSPORT"/>
</dbReference>
<evidence type="ECO:0000256" key="5">
    <source>
        <dbReference type="ARBA" id="ARBA00022989"/>
    </source>
</evidence>
<feature type="transmembrane region" description="Helical" evidence="8">
    <location>
        <begin position="420"/>
        <end position="440"/>
    </location>
</feature>
<evidence type="ECO:0000313" key="11">
    <source>
        <dbReference type="Proteomes" id="UP001524587"/>
    </source>
</evidence>
<dbReference type="InterPro" id="IPR005829">
    <property type="entry name" value="Sugar_transporter_CS"/>
</dbReference>
<evidence type="ECO:0000256" key="2">
    <source>
        <dbReference type="ARBA" id="ARBA00010992"/>
    </source>
</evidence>
<name>A0ABT1W2Q3_9PROT</name>
<dbReference type="PROSITE" id="PS00217">
    <property type="entry name" value="SUGAR_TRANSPORT_2"/>
    <property type="match status" value="1"/>
</dbReference>
<dbReference type="PANTHER" id="PTHR48020:SF12">
    <property type="entry name" value="PROTON MYO-INOSITOL COTRANSPORTER"/>
    <property type="match status" value="1"/>
</dbReference>
<dbReference type="InterPro" id="IPR005828">
    <property type="entry name" value="MFS_sugar_transport-like"/>
</dbReference>
<evidence type="ECO:0000256" key="4">
    <source>
        <dbReference type="ARBA" id="ARBA00022692"/>
    </source>
</evidence>
<dbReference type="Pfam" id="PF00083">
    <property type="entry name" value="Sugar_tr"/>
    <property type="match status" value="1"/>
</dbReference>
<keyword evidence="4 8" id="KW-0812">Transmembrane</keyword>
<dbReference type="PROSITE" id="PS00216">
    <property type="entry name" value="SUGAR_TRANSPORT_1"/>
    <property type="match status" value="1"/>
</dbReference>
<evidence type="ECO:0000256" key="3">
    <source>
        <dbReference type="ARBA" id="ARBA00022448"/>
    </source>
</evidence>
<dbReference type="SUPFAM" id="SSF103473">
    <property type="entry name" value="MFS general substrate transporter"/>
    <property type="match status" value="1"/>
</dbReference>
<organism evidence="10 11">
    <name type="scientific">Endosaccharibacter trunci</name>
    <dbReference type="NCBI Taxonomy" id="2812733"/>
    <lineage>
        <taxon>Bacteria</taxon>
        <taxon>Pseudomonadati</taxon>
        <taxon>Pseudomonadota</taxon>
        <taxon>Alphaproteobacteria</taxon>
        <taxon>Acetobacterales</taxon>
        <taxon>Acetobacteraceae</taxon>
        <taxon>Endosaccharibacter</taxon>
    </lineage>
</organism>
<dbReference type="EMBL" id="JAMSKV010000001">
    <property type="protein sequence ID" value="MCQ8277137.1"/>
    <property type="molecule type" value="Genomic_DNA"/>
</dbReference>
<feature type="transmembrane region" description="Helical" evidence="8">
    <location>
        <begin position="355"/>
        <end position="382"/>
    </location>
</feature>